<dbReference type="GO" id="GO:0030313">
    <property type="term" value="C:cell envelope"/>
    <property type="evidence" value="ECO:0007669"/>
    <property type="project" value="UniProtKB-SubCell"/>
</dbReference>
<name>A0A518BHN5_9BACT</name>
<keyword evidence="2 4" id="KW-0732">Signal</keyword>
<dbReference type="PANTHER" id="PTHR30600:SF10">
    <property type="entry name" value="BLL6722 PROTEIN"/>
    <property type="match status" value="1"/>
</dbReference>
<accession>A0A518BHN5</accession>
<dbReference type="EC" id="1.11.1.5" evidence="6"/>
<sequence length="540" mass="56253" precursor="true">MIRQTLIGLAVLSSGSLVAAQLPPVPVPPGNPITESKRVLGKLLFFEEQLSSDDTVACATCHLPASGGADPRFSLDPGALPGPFDDALGSPGVVRADANNDYQPDAVFGLDEQSTPRTAPTMIGAAYSPELFWDGRAPNQFVNPETGAISLNFAAALESQAVGPILSEVEMAHAGRTWDQVRSKLAAVRPMALATELPPDMAAALAADPTYPELFAAAFGSPAIDADRIGRALATYQRTLIPDQTPFDAFIAGDPNALTPSQQAGFTAFTATSCNVCHSGPLFSDQTFRNIGLRPWQEDPGRFEVTGNPADRGRFKVPTLRNVGLKPRFMHNGQLASLAEVLDFYVDGPGVQQFPFNQDPLVQAVQIPPPALPDVVEFLANGLTDPRVANELFPFDRPVLASERVAAELVELGPGHPGTGGVTPRWIRTAPAAAGSPDFKLGLREALPGTTALLAISASQAPLGTTLLDASVYVDPGKLLVAAATATAPGPDGFGHATVPLPLPDAPALVGLGLAGQWFVVDGGASSGIAATSGLSWPIH</sequence>
<comment type="subcellular location">
    <subcellularLocation>
        <location evidence="1">Cell envelope</location>
    </subcellularLocation>
</comment>
<dbReference type="GO" id="GO:0004130">
    <property type="term" value="F:cytochrome-c peroxidase activity"/>
    <property type="evidence" value="ECO:0007669"/>
    <property type="project" value="UniProtKB-EC"/>
</dbReference>
<evidence type="ECO:0000259" key="5">
    <source>
        <dbReference type="Pfam" id="PF03150"/>
    </source>
</evidence>
<dbReference type="EMBL" id="CP036287">
    <property type="protein sequence ID" value="QDU66476.1"/>
    <property type="molecule type" value="Genomic_DNA"/>
</dbReference>
<dbReference type="RefSeq" id="WP_145064313.1">
    <property type="nucleotide sequence ID" value="NZ_CP036287.1"/>
</dbReference>
<keyword evidence="6" id="KW-0575">Peroxidase</keyword>
<evidence type="ECO:0000256" key="4">
    <source>
        <dbReference type="SAM" id="SignalP"/>
    </source>
</evidence>
<evidence type="ECO:0000256" key="1">
    <source>
        <dbReference type="ARBA" id="ARBA00004196"/>
    </source>
</evidence>
<dbReference type="Gene3D" id="1.10.760.10">
    <property type="entry name" value="Cytochrome c-like domain"/>
    <property type="match status" value="2"/>
</dbReference>
<organism evidence="6 7">
    <name type="scientific">Engelhardtia mirabilis</name>
    <dbReference type="NCBI Taxonomy" id="2528011"/>
    <lineage>
        <taxon>Bacteria</taxon>
        <taxon>Pseudomonadati</taxon>
        <taxon>Planctomycetota</taxon>
        <taxon>Planctomycetia</taxon>
        <taxon>Planctomycetia incertae sedis</taxon>
        <taxon>Engelhardtia</taxon>
    </lineage>
</organism>
<feature type="signal peptide" evidence="4">
    <location>
        <begin position="1"/>
        <end position="19"/>
    </location>
</feature>
<dbReference type="PANTHER" id="PTHR30600">
    <property type="entry name" value="CYTOCHROME C PEROXIDASE-RELATED"/>
    <property type="match status" value="1"/>
</dbReference>
<keyword evidence="7" id="KW-1185">Reference proteome</keyword>
<dbReference type="InterPro" id="IPR004852">
    <property type="entry name" value="Di-haem_cyt_c_peroxidsae"/>
</dbReference>
<evidence type="ECO:0000313" key="7">
    <source>
        <dbReference type="Proteomes" id="UP000316921"/>
    </source>
</evidence>
<dbReference type="AlphaFoldDB" id="A0A518BHN5"/>
<gene>
    <name evidence="6" type="primary">ccp_1</name>
    <name evidence="6" type="ORF">Pla133_15500</name>
</gene>
<dbReference type="SUPFAM" id="SSF46626">
    <property type="entry name" value="Cytochrome c"/>
    <property type="match status" value="2"/>
</dbReference>
<dbReference type="InterPro" id="IPR051395">
    <property type="entry name" value="Cytochrome_c_Peroxidase/MauG"/>
</dbReference>
<feature type="chain" id="PRO_5022062367" evidence="4">
    <location>
        <begin position="20"/>
        <end position="540"/>
    </location>
</feature>
<protein>
    <submittedName>
        <fullName evidence="6">Cytochrome c551 peroxidase</fullName>
        <ecNumber evidence="6">1.11.1.5</ecNumber>
    </submittedName>
</protein>
<evidence type="ECO:0000256" key="3">
    <source>
        <dbReference type="ARBA" id="ARBA00023002"/>
    </source>
</evidence>
<feature type="domain" description="Di-haem cytochrome c peroxidase" evidence="5">
    <location>
        <begin position="37"/>
        <end position="254"/>
    </location>
</feature>
<evidence type="ECO:0000313" key="6">
    <source>
        <dbReference type="EMBL" id="QDU66476.1"/>
    </source>
</evidence>
<dbReference type="GO" id="GO:0020037">
    <property type="term" value="F:heme binding"/>
    <property type="evidence" value="ECO:0007669"/>
    <property type="project" value="InterPro"/>
</dbReference>
<evidence type="ECO:0000256" key="2">
    <source>
        <dbReference type="ARBA" id="ARBA00022729"/>
    </source>
</evidence>
<proteinExistence type="predicted"/>
<dbReference type="InterPro" id="IPR036909">
    <property type="entry name" value="Cyt_c-like_dom_sf"/>
</dbReference>
<dbReference type="GO" id="GO:0009055">
    <property type="term" value="F:electron transfer activity"/>
    <property type="evidence" value="ECO:0007669"/>
    <property type="project" value="InterPro"/>
</dbReference>
<dbReference type="Pfam" id="PF03150">
    <property type="entry name" value="CCP_MauG"/>
    <property type="match status" value="1"/>
</dbReference>
<keyword evidence="3 6" id="KW-0560">Oxidoreductase</keyword>
<dbReference type="Proteomes" id="UP000316921">
    <property type="component" value="Chromosome"/>
</dbReference>
<dbReference type="KEGG" id="pbap:Pla133_15500"/>
<reference evidence="6 7" key="1">
    <citation type="submission" date="2019-02" db="EMBL/GenBank/DDBJ databases">
        <title>Deep-cultivation of Planctomycetes and their phenomic and genomic characterization uncovers novel biology.</title>
        <authorList>
            <person name="Wiegand S."/>
            <person name="Jogler M."/>
            <person name="Boedeker C."/>
            <person name="Pinto D."/>
            <person name="Vollmers J."/>
            <person name="Rivas-Marin E."/>
            <person name="Kohn T."/>
            <person name="Peeters S.H."/>
            <person name="Heuer A."/>
            <person name="Rast P."/>
            <person name="Oberbeckmann S."/>
            <person name="Bunk B."/>
            <person name="Jeske O."/>
            <person name="Meyerdierks A."/>
            <person name="Storesund J.E."/>
            <person name="Kallscheuer N."/>
            <person name="Luecker S."/>
            <person name="Lage O.M."/>
            <person name="Pohl T."/>
            <person name="Merkel B.J."/>
            <person name="Hornburger P."/>
            <person name="Mueller R.-W."/>
            <person name="Bruemmer F."/>
            <person name="Labrenz M."/>
            <person name="Spormann A.M."/>
            <person name="Op den Camp H."/>
            <person name="Overmann J."/>
            <person name="Amann R."/>
            <person name="Jetten M.S.M."/>
            <person name="Mascher T."/>
            <person name="Medema M.H."/>
            <person name="Devos D.P."/>
            <person name="Kaster A.-K."/>
            <person name="Ovreas L."/>
            <person name="Rohde M."/>
            <person name="Galperin M.Y."/>
            <person name="Jogler C."/>
        </authorList>
    </citation>
    <scope>NUCLEOTIDE SEQUENCE [LARGE SCALE GENOMIC DNA]</scope>
    <source>
        <strain evidence="6 7">Pla133</strain>
    </source>
</reference>